<reference evidence="1 2" key="1">
    <citation type="submission" date="2018-07" db="EMBL/GenBank/DDBJ databases">
        <authorList>
            <person name="Peeters C."/>
        </authorList>
    </citation>
    <scope>NUCLEOTIDE SEQUENCE [LARGE SCALE GENOMIC DNA]</scope>
    <source>
        <strain evidence="1 2">LMG 30378</strain>
    </source>
</reference>
<dbReference type="Proteomes" id="UP000289465">
    <property type="component" value="Unassembled WGS sequence"/>
</dbReference>
<dbReference type="Gene3D" id="1.25.40.10">
    <property type="entry name" value="Tetratricopeptide repeat domain"/>
    <property type="match status" value="2"/>
</dbReference>
<dbReference type="EMBL" id="UFQC01000009">
    <property type="protein sequence ID" value="SSW66396.1"/>
    <property type="molecule type" value="Genomic_DNA"/>
</dbReference>
<protein>
    <submittedName>
        <fullName evidence="1">Uncharacterized protein</fullName>
    </submittedName>
</protein>
<dbReference type="AlphaFoldDB" id="A0A446CEU3"/>
<dbReference type="SUPFAM" id="SSF48452">
    <property type="entry name" value="TPR-like"/>
    <property type="match status" value="1"/>
</dbReference>
<dbReference type="OrthoDB" id="8622636at2"/>
<organism evidence="1 2">
    <name type="scientific">Achromobacter veterisilvae</name>
    <dbReference type="NCBI Taxonomy" id="2069367"/>
    <lineage>
        <taxon>Bacteria</taxon>
        <taxon>Pseudomonadati</taxon>
        <taxon>Pseudomonadota</taxon>
        <taxon>Betaproteobacteria</taxon>
        <taxon>Burkholderiales</taxon>
        <taxon>Alcaligenaceae</taxon>
        <taxon>Achromobacter</taxon>
    </lineage>
</organism>
<accession>A0A446CEU3</accession>
<name>A0A446CEU3_9BURK</name>
<sequence>MIISTIGSCRVAGPMTKLQAQRNFVLDNRLLYGFTHNTKETIQAIRYMRGETSLPEGAWPFISSEPLRESNPASPQPADSRYVVEISSTKVLELDGKYLQLVRFKEALNFCPELLKIFFDHASRDALAKRRAALQEAPSFSHVPEHVQHALTHTVMHVQNAQEILDDLKTIQQLLGGTFVLVTHCNAINAEGQPIADRAQMVETVKLAASTLGIPVIEPGALLAHFGQSRGMPDEGRDTAHYTPAFAKLVGRAICEKLLGTADQNPVASTEPLDWKQCIERAKASARELEWDNALLLTNRAIELKNGSPTAYVLRARAVTALDQTDDILDAWSIALSIDSNRSAYILRQAAEGAMEVGEYDKARDWAAESLGKESDEKTALLLGRIHSKLGQNSQAEQAFRKYAAGDAVRALRFASRAHTPLADAANMVNALASTPGVDQAGLDSARAAVLKRATREVKRTGRVGALLPTLSAFYALQSLPQDTQEDQDDQINQAYRRLLKAYETYPEYQNSTETVALLGRLAHLAPVDPRYVQRAAKQLQAQGHARAAIECWQRLAGSALPAERETVALAAVKLSQLGAHQAAARVYAQLSQSGAMDLNTAHDHIDKCLRALARSFRKCLTEERLRDAEDALNGIQSIDPSYQGLISLQRSLADAHKREFLARRSNSTNADDVIASAQRVIQTSPMDREANIELAMHNLKNGNVAESRRILDRFLQSNPA</sequence>
<evidence type="ECO:0000313" key="2">
    <source>
        <dbReference type="Proteomes" id="UP000289465"/>
    </source>
</evidence>
<dbReference type="RefSeq" id="WP_129240824.1">
    <property type="nucleotide sequence ID" value="NZ_UFQC01000009.1"/>
</dbReference>
<evidence type="ECO:0000313" key="1">
    <source>
        <dbReference type="EMBL" id="SSW66396.1"/>
    </source>
</evidence>
<proteinExistence type="predicted"/>
<gene>
    <name evidence="1" type="ORF">AVE30378_02126</name>
</gene>
<dbReference type="InterPro" id="IPR011990">
    <property type="entry name" value="TPR-like_helical_dom_sf"/>
</dbReference>